<protein>
    <submittedName>
        <fullName evidence="2">Z1 domain-containing protein</fullName>
    </submittedName>
</protein>
<dbReference type="InterPro" id="IPR018310">
    <property type="entry name" value="Put_endonuclease_Z1-dom"/>
</dbReference>
<feature type="domain" description="Putative endonuclease Z1" evidence="1">
    <location>
        <begin position="294"/>
        <end position="512"/>
    </location>
</feature>
<evidence type="ECO:0000259" key="1">
    <source>
        <dbReference type="Pfam" id="PF10593"/>
    </source>
</evidence>
<sequence>MINTLNLTGDFFTYLQKKNSYSSELIECMERTVKNLLDIKTTVDRPGMLLGKIQSGKTRTFLGVMSLAYDNGYDIVIVLTKGTKALTQQTLERLKSEFKDLNDQDYMQIYDIMVMPTLTRYERNQKLVFVVKKETKNMDRLHQAFFEIYPDLVNKKILIIDDEADFASIGFSKKKDEEPEIKKIAGKINEFRKLVKDCSFLQVTATPYSLYLQPEDIVVDSEVFKPIKPVFTELVPIHDKYIGGEYYFKESEEEGTIAYHLFEKVPQEELSVLKKEDRRVFKTEECLYSNKIKSLRDAIVNFIIGGCIRRIQDRQNQKVIKKFSFIIHTELGKSAHEWQESIVDSIVSKLADESKESSPLFDRLVKEAYENLKDSIKLSNLLMPDILQVNTEAKQALDEGHIMITKVNSEKDVSELLDASGQLKLRTPLNIFIGGQILDRGITIGNLIGFYYGRRPKTFQQDTVLQHSRMYGARPIEDLTVTRFYTTEGIYSVMQRIHEFDSALREAFEKGSHENGVVFIQKDLWSQIVPCSPNKILLSNTTTLRPKARLLPVGFKVRAKTHVLKPVEAINTIIERYCKDVSDSPEPFLMGMEDVLKIIDYVGQTFEEGHSWNQNAFMASIQYLTSIPKNEEDKGKVWIILRKDRDISREKKDGRLENSPDSYQEKGLAKEIAVNIPAIILLKQNGTAEGWRGHPFYWPVLVAPQKMKTVVFANHLYTD</sequence>
<reference evidence="2 3" key="1">
    <citation type="submission" date="2024-02" db="EMBL/GenBank/DDBJ databases">
        <title>Complete sequences of two Paenibacillus sp. strains and one Lysinibacillus strain isolated from the environment on STAA medium highlight biotechnological potential.</title>
        <authorList>
            <person name="Attere S.A."/>
            <person name="Piche L.C."/>
            <person name="Intertaglia L."/>
            <person name="Lami R."/>
            <person name="Charette S.J."/>
            <person name="Vincent A.T."/>
        </authorList>
    </citation>
    <scope>NUCLEOTIDE SEQUENCE [LARGE SCALE GENOMIC DNA]</scope>
    <source>
        <strain evidence="2 3">Y5S-7</strain>
    </source>
</reference>
<organism evidence="2 3">
    <name type="scientific">Paenibacillus amylolyticus</name>
    <dbReference type="NCBI Taxonomy" id="1451"/>
    <lineage>
        <taxon>Bacteria</taxon>
        <taxon>Bacillati</taxon>
        <taxon>Bacillota</taxon>
        <taxon>Bacilli</taxon>
        <taxon>Bacillales</taxon>
        <taxon>Paenibacillaceae</taxon>
        <taxon>Paenibacillus</taxon>
    </lineage>
</organism>
<gene>
    <name evidence="2" type="ORF">V6668_22235</name>
</gene>
<dbReference type="RefSeq" id="WP_338706737.1">
    <property type="nucleotide sequence ID" value="NZ_CP145892.1"/>
</dbReference>
<dbReference type="Pfam" id="PF10593">
    <property type="entry name" value="Z1"/>
    <property type="match status" value="1"/>
</dbReference>
<dbReference type="GeneID" id="93478246"/>
<dbReference type="SUPFAM" id="SSF52540">
    <property type="entry name" value="P-loop containing nucleoside triphosphate hydrolases"/>
    <property type="match status" value="1"/>
</dbReference>
<evidence type="ECO:0000313" key="2">
    <source>
        <dbReference type="EMBL" id="WWP19188.1"/>
    </source>
</evidence>
<proteinExistence type="predicted"/>
<dbReference type="EMBL" id="CP145892">
    <property type="protein sequence ID" value="WWP19188.1"/>
    <property type="molecule type" value="Genomic_DNA"/>
</dbReference>
<dbReference type="InterPro" id="IPR027417">
    <property type="entry name" value="P-loop_NTPase"/>
</dbReference>
<accession>A0ABD8ANL0</accession>
<dbReference type="AlphaFoldDB" id="A0ABD8ANL0"/>
<name>A0ABD8ANL0_PAEAM</name>
<evidence type="ECO:0000313" key="3">
    <source>
        <dbReference type="Proteomes" id="UP001364764"/>
    </source>
</evidence>
<dbReference type="Proteomes" id="UP001364764">
    <property type="component" value="Chromosome"/>
</dbReference>